<accession>A0ABV0T9Y4</accession>
<sequence length="100" mass="11055">MWVKSAVKTMTEHSGQPNSGEELQRTVSEHCHQIHTHGTTLRSLLEQQQESNQQLGQLAAMLQERLGNVTAHPSGGAVRPLLVSSFRIAERFSVFCCSVV</sequence>
<dbReference type="Proteomes" id="UP001482620">
    <property type="component" value="Unassembled WGS sequence"/>
</dbReference>
<name>A0ABV0T9Y4_9TELE</name>
<comment type="caution">
    <text evidence="2">The sequence shown here is derived from an EMBL/GenBank/DDBJ whole genome shotgun (WGS) entry which is preliminary data.</text>
</comment>
<gene>
    <name evidence="2" type="ORF">ILYODFUR_009427</name>
</gene>
<feature type="region of interest" description="Disordered" evidence="1">
    <location>
        <begin position="1"/>
        <end position="27"/>
    </location>
</feature>
<keyword evidence="3" id="KW-1185">Reference proteome</keyword>
<protein>
    <submittedName>
        <fullName evidence="2">Uncharacterized protein</fullName>
    </submittedName>
</protein>
<evidence type="ECO:0000313" key="2">
    <source>
        <dbReference type="EMBL" id="MEQ2228488.1"/>
    </source>
</evidence>
<feature type="compositionally biased region" description="Polar residues" evidence="1">
    <location>
        <begin position="12"/>
        <end position="21"/>
    </location>
</feature>
<organism evidence="2 3">
    <name type="scientific">Ilyodon furcidens</name>
    <name type="common">goldbreast splitfin</name>
    <dbReference type="NCBI Taxonomy" id="33524"/>
    <lineage>
        <taxon>Eukaryota</taxon>
        <taxon>Metazoa</taxon>
        <taxon>Chordata</taxon>
        <taxon>Craniata</taxon>
        <taxon>Vertebrata</taxon>
        <taxon>Euteleostomi</taxon>
        <taxon>Actinopterygii</taxon>
        <taxon>Neopterygii</taxon>
        <taxon>Teleostei</taxon>
        <taxon>Neoteleostei</taxon>
        <taxon>Acanthomorphata</taxon>
        <taxon>Ovalentaria</taxon>
        <taxon>Atherinomorphae</taxon>
        <taxon>Cyprinodontiformes</taxon>
        <taxon>Goodeidae</taxon>
        <taxon>Ilyodon</taxon>
    </lineage>
</organism>
<proteinExistence type="predicted"/>
<evidence type="ECO:0000313" key="3">
    <source>
        <dbReference type="Proteomes" id="UP001482620"/>
    </source>
</evidence>
<reference evidence="2 3" key="1">
    <citation type="submission" date="2021-06" db="EMBL/GenBank/DDBJ databases">
        <authorList>
            <person name="Palmer J.M."/>
        </authorList>
    </citation>
    <scope>NUCLEOTIDE SEQUENCE [LARGE SCALE GENOMIC DNA]</scope>
    <source>
        <strain evidence="3">if_2019</strain>
        <tissue evidence="2">Muscle</tissue>
    </source>
</reference>
<evidence type="ECO:0000256" key="1">
    <source>
        <dbReference type="SAM" id="MobiDB-lite"/>
    </source>
</evidence>
<dbReference type="EMBL" id="JAHRIQ010023826">
    <property type="protein sequence ID" value="MEQ2228488.1"/>
    <property type="molecule type" value="Genomic_DNA"/>
</dbReference>